<keyword evidence="2" id="KW-0472">Membrane</keyword>
<organism evidence="5 6">
    <name type="scientific">Zosterops borbonicus</name>
    <dbReference type="NCBI Taxonomy" id="364589"/>
    <lineage>
        <taxon>Eukaryota</taxon>
        <taxon>Metazoa</taxon>
        <taxon>Chordata</taxon>
        <taxon>Craniata</taxon>
        <taxon>Vertebrata</taxon>
        <taxon>Euteleostomi</taxon>
        <taxon>Archelosauria</taxon>
        <taxon>Archosauria</taxon>
        <taxon>Dinosauria</taxon>
        <taxon>Saurischia</taxon>
        <taxon>Theropoda</taxon>
        <taxon>Coelurosauria</taxon>
        <taxon>Aves</taxon>
        <taxon>Neognathae</taxon>
        <taxon>Neoaves</taxon>
        <taxon>Telluraves</taxon>
        <taxon>Australaves</taxon>
        <taxon>Passeriformes</taxon>
        <taxon>Sylvioidea</taxon>
        <taxon>Zosteropidae</taxon>
        <taxon>Zosterops</taxon>
    </lineage>
</organism>
<reference evidence="5" key="1">
    <citation type="submission" date="2019-04" db="EMBL/GenBank/DDBJ databases">
        <title>Genome assembly of Zosterops borbonicus 15179.</title>
        <authorList>
            <person name="Leroy T."/>
            <person name="Anselmetti Y."/>
            <person name="Tilak M.-K."/>
            <person name="Nabholz B."/>
        </authorList>
    </citation>
    <scope>NUCLEOTIDE SEQUENCE</scope>
    <source>
        <strain evidence="5">HGM_15179</strain>
        <tissue evidence="5">Muscle</tissue>
    </source>
</reference>
<comment type="caution">
    <text evidence="5">The sequence shown here is derived from an EMBL/GenBank/DDBJ whole genome shotgun (WGS) entry which is preliminary data.</text>
</comment>
<feature type="region of interest" description="Disordered" evidence="1">
    <location>
        <begin position="562"/>
        <end position="602"/>
    </location>
</feature>
<dbReference type="InterPro" id="IPR042318">
    <property type="entry name" value="Consortin"/>
</dbReference>
<feature type="transmembrane region" description="Helical" evidence="2">
    <location>
        <begin position="760"/>
        <end position="780"/>
    </location>
</feature>
<dbReference type="GO" id="GO:0005802">
    <property type="term" value="C:trans-Golgi network"/>
    <property type="evidence" value="ECO:0007669"/>
    <property type="project" value="InterPro"/>
</dbReference>
<evidence type="ECO:0000256" key="1">
    <source>
        <dbReference type="SAM" id="MobiDB-lite"/>
    </source>
</evidence>
<feature type="region of interest" description="Disordered" evidence="1">
    <location>
        <begin position="161"/>
        <end position="237"/>
    </location>
</feature>
<dbReference type="PANTHER" id="PTHR28581">
    <property type="entry name" value="CONSORTIN"/>
    <property type="match status" value="1"/>
</dbReference>
<feature type="compositionally biased region" description="Polar residues" evidence="1">
    <location>
        <begin position="565"/>
        <end position="578"/>
    </location>
</feature>
<feature type="compositionally biased region" description="Basic and acidic residues" evidence="1">
    <location>
        <begin position="456"/>
        <end position="466"/>
    </location>
</feature>
<dbReference type="PANTHER" id="PTHR28581:SF1">
    <property type="entry name" value="CONSORTIN"/>
    <property type="match status" value="1"/>
</dbReference>
<feature type="compositionally biased region" description="Basic residues" evidence="1">
    <location>
        <begin position="217"/>
        <end position="230"/>
    </location>
</feature>
<dbReference type="OrthoDB" id="9894200at2759"/>
<evidence type="ECO:0000259" key="4">
    <source>
        <dbReference type="Pfam" id="PF22883"/>
    </source>
</evidence>
<evidence type="ECO:0000259" key="3">
    <source>
        <dbReference type="Pfam" id="PF15281"/>
    </source>
</evidence>
<dbReference type="GO" id="GO:0042998">
    <property type="term" value="P:positive regulation of Golgi to plasma membrane protein transport"/>
    <property type="evidence" value="ECO:0007669"/>
    <property type="project" value="InterPro"/>
</dbReference>
<dbReference type="GO" id="GO:0030133">
    <property type="term" value="C:transport vesicle"/>
    <property type="evidence" value="ECO:0007669"/>
    <property type="project" value="TreeGrafter"/>
</dbReference>
<gene>
    <name evidence="5" type="ORF">HGM15179_009009</name>
</gene>
<feature type="compositionally biased region" description="Polar residues" evidence="1">
    <location>
        <begin position="488"/>
        <end position="498"/>
    </location>
</feature>
<dbReference type="GO" id="GO:0071253">
    <property type="term" value="F:connexin binding"/>
    <property type="evidence" value="ECO:0007669"/>
    <property type="project" value="InterPro"/>
</dbReference>
<feature type="region of interest" description="Disordered" evidence="1">
    <location>
        <begin position="413"/>
        <end position="498"/>
    </location>
</feature>
<dbReference type="Pfam" id="PF15281">
    <property type="entry name" value="Consortin_C"/>
    <property type="match status" value="1"/>
</dbReference>
<dbReference type="InterPro" id="IPR054132">
    <property type="entry name" value="Consortin_N"/>
</dbReference>
<feature type="domain" description="Consortin C-terminal" evidence="3">
    <location>
        <begin position="706"/>
        <end position="816"/>
    </location>
</feature>
<evidence type="ECO:0000256" key="2">
    <source>
        <dbReference type="SAM" id="Phobius"/>
    </source>
</evidence>
<feature type="compositionally biased region" description="Polar residues" evidence="1">
    <location>
        <begin position="467"/>
        <end position="481"/>
    </location>
</feature>
<feature type="domain" description="Consortin N-terminal" evidence="4">
    <location>
        <begin position="289"/>
        <end position="340"/>
    </location>
</feature>
<evidence type="ECO:0000313" key="5">
    <source>
        <dbReference type="EMBL" id="TRZ18101.1"/>
    </source>
</evidence>
<dbReference type="GO" id="GO:0005886">
    <property type="term" value="C:plasma membrane"/>
    <property type="evidence" value="ECO:0007669"/>
    <property type="project" value="TreeGrafter"/>
</dbReference>
<evidence type="ECO:0008006" key="7">
    <source>
        <dbReference type="Google" id="ProtNLM"/>
    </source>
</evidence>
<sequence length="819" mass="91053">MKRRTTRLLRCSLRTTHFSLAGSATRRAGQTMILRDKNAFVLAMDLKAEGGGEHEVASVYLFVILIISAVTTEHRCKDQLCFRSGLKISGRRLSGSTSNALMDDRDFPPNALQIDSKDNLPANYRVESLASHLIPSADENENQLDSDGNAVLTSSSIAMGQQDKGEQDNINNNENTDSGDCIPSCKESETERRSVNVHMDPQLEEKPITEKQPGGKRSPRSKRSSSKKSKGVSAVGTTAIQEENTLITDTDFVQAEGAVETKENFHPKDQNQTLQSLFSLLREEVEQMDSKILPLCLHQIAETYFQEEEYEKAMKFIQLERLYHEQLLANLSSIQEQWERKWRTAVPSPVTTLRNSDKELSGQELEKLTRVCSSHQQPRPSRNKLVAAENIWESSCLPQLMESRTLKEREATAFKSGTETCPGAGPKKEDKQLSTVSPGENKTERQTEAASPRVAAGKDHMEEQHCSAESTLEPHTQSTGTVGRPSSGFLSSGDASKDNSLQLREIQLSKDAGKIEGAGEPGVKLPLEPMVDALALTDTDYMPTDLVPSDKDVPADRNLLRSKQAAGSSEIASGQLGNSDLKQQQIQPDDDDEQSSWDRTASDECCGCNKVSEHESTAHSRVCKEIQRAAGQEEKVRNEQEDLFLRFLNGNIIDTEESADLANQEDFDAVPDISPERAPYNSLEALSLDDSFSSLDELTRRIEITEITPVEGLVSILKKRDDRDGRTIAQVQQRQTKRRVRFQEMEDTLDQDEVSGGSCILLILLCIATVFLSIGGTALYCTFGDMESPVCTEFAANMDLYYTQILQRVEELKHWMAFS</sequence>
<evidence type="ECO:0000313" key="6">
    <source>
        <dbReference type="Proteomes" id="UP000796761"/>
    </source>
</evidence>
<name>A0A8K1GHN8_9PASS</name>
<dbReference type="Pfam" id="PF22883">
    <property type="entry name" value="Consortin_N"/>
    <property type="match status" value="1"/>
</dbReference>
<keyword evidence="2" id="KW-0812">Transmembrane</keyword>
<proteinExistence type="predicted"/>
<dbReference type="Proteomes" id="UP000796761">
    <property type="component" value="Unassembled WGS sequence"/>
</dbReference>
<accession>A0A8K1GHN8</accession>
<feature type="compositionally biased region" description="Polar residues" evidence="1">
    <location>
        <begin position="168"/>
        <end position="178"/>
    </location>
</feature>
<keyword evidence="2" id="KW-1133">Transmembrane helix</keyword>
<protein>
    <recommendedName>
        <fullName evidence="7">Consortin</fullName>
    </recommendedName>
</protein>
<dbReference type="InterPro" id="IPR028129">
    <property type="entry name" value="Consortin_C"/>
</dbReference>
<keyword evidence="6" id="KW-1185">Reference proteome</keyword>
<dbReference type="EMBL" id="SWJQ01000235">
    <property type="protein sequence ID" value="TRZ18101.1"/>
    <property type="molecule type" value="Genomic_DNA"/>
</dbReference>
<dbReference type="AlphaFoldDB" id="A0A8K1GHN8"/>